<proteinExistence type="predicted"/>
<dbReference type="InterPro" id="IPR036388">
    <property type="entry name" value="WH-like_DNA-bd_sf"/>
</dbReference>
<evidence type="ECO:0000313" key="1">
    <source>
        <dbReference type="EMBL" id="WAJ71844.1"/>
    </source>
</evidence>
<evidence type="ECO:0000313" key="2">
    <source>
        <dbReference type="Proteomes" id="UP001163726"/>
    </source>
</evidence>
<dbReference type="SUPFAM" id="SSF46785">
    <property type="entry name" value="Winged helix' DNA-binding domain"/>
    <property type="match status" value="1"/>
</dbReference>
<dbReference type="EMBL" id="CP109966">
    <property type="protein sequence ID" value="WAJ71844.1"/>
    <property type="molecule type" value="Genomic_DNA"/>
</dbReference>
<dbReference type="Proteomes" id="UP001163726">
    <property type="component" value="Plasmid pCadTS8_1"/>
</dbReference>
<protein>
    <submittedName>
        <fullName evidence="1">Replication initiation protein</fullName>
    </submittedName>
</protein>
<dbReference type="InterPro" id="IPR036390">
    <property type="entry name" value="WH_DNA-bd_sf"/>
</dbReference>
<gene>
    <name evidence="1" type="ORF">OLW01_14025</name>
</gene>
<name>A0ABY7AQS7_9ALTE</name>
<sequence length="488" mass="57112">MSTNEQYQNQETPENIVLKSDRVVSFATPGGSITSSLYKCMNAVILALQNDVRQRFDSFDEVDVVYNDRVYDIQLPVAKFIEYMEWKSNNHNGAKRAINLLKDLRIEWDVLETQDGNGNKISGPSLGFQNYVSRAEVNDGILSIRLDPDIRRTLLNTSETTSLGVDLRIANGAWSDKYTPILYEHCLLFLRDGKRQFELTVPMFREIMNVPYVMEGGEKVWSYPDFKDLRKYVIKKAVDNINSLEFLDFKVETAFVGKPVRMIVFFIRNKIPSYAETAEYKALKHETLVMLDERCLEQTTRAFFNGLEKSDLYFDEEITVKNLHYIQFNIELYDKYATSKQKPLDYFKTCLKNNFEAFENHWIKIQNEMKQVQAKESQRKRVLAARQREQLEKVEADAIRQYKKVVAARFLDSLSEADKNEFMSVFHEYAIRKNPMIKPTSAGYDALMRIYLFEECHPELIEINELEKYINKAHDEFWANIKDELPTT</sequence>
<keyword evidence="2" id="KW-1185">Reference proteome</keyword>
<geneLocation type="plasmid" evidence="1 2">
    <name>pCadTS8_1</name>
</geneLocation>
<accession>A0ABY7AQS7</accession>
<dbReference type="Gene3D" id="1.10.10.10">
    <property type="entry name" value="Winged helix-like DNA-binding domain superfamily/Winged helix DNA-binding domain"/>
    <property type="match status" value="1"/>
</dbReference>
<dbReference type="RefSeq" id="WP_268076566.1">
    <property type="nucleotide sequence ID" value="NZ_CP109966.1"/>
</dbReference>
<organism evidence="1 2">
    <name type="scientific">Catenovulum adriaticum</name>
    <dbReference type="NCBI Taxonomy" id="2984846"/>
    <lineage>
        <taxon>Bacteria</taxon>
        <taxon>Pseudomonadati</taxon>
        <taxon>Pseudomonadota</taxon>
        <taxon>Gammaproteobacteria</taxon>
        <taxon>Alteromonadales</taxon>
        <taxon>Alteromonadaceae</taxon>
        <taxon>Catenovulum</taxon>
    </lineage>
</organism>
<keyword evidence="1" id="KW-0614">Plasmid</keyword>
<dbReference type="Pfam" id="PF21205">
    <property type="entry name" value="Rep3_C"/>
    <property type="match status" value="1"/>
</dbReference>
<reference evidence="1" key="1">
    <citation type="submission" date="2022-10" db="EMBL/GenBank/DDBJ databases">
        <title>Catenovulum adriacola sp. nov. isolated in the Harbour of Susak.</title>
        <authorList>
            <person name="Schoch T."/>
            <person name="Reich S.J."/>
            <person name="Stoeferle S."/>
            <person name="Flaiz M."/>
            <person name="Kazda M."/>
            <person name="Riedel C.U."/>
            <person name="Duerre P."/>
        </authorList>
    </citation>
    <scope>NUCLEOTIDE SEQUENCE</scope>
    <source>
        <strain evidence="1">TS8</strain>
        <plasmid evidence="1">pCadTS8_1</plasmid>
    </source>
</reference>